<dbReference type="AlphaFoldDB" id="A0A3N4PBF7"/>
<feature type="transmembrane region" description="Helical" evidence="1">
    <location>
        <begin position="34"/>
        <end position="56"/>
    </location>
</feature>
<keyword evidence="1" id="KW-0472">Membrane</keyword>
<accession>A0A3N4PBF7</accession>
<dbReference type="Pfam" id="PF11658">
    <property type="entry name" value="CBP_BcsG"/>
    <property type="match status" value="1"/>
</dbReference>
<organism evidence="2 3">
    <name type="scientific">Candidatus Pantoea deserta</name>
    <dbReference type="NCBI Taxonomy" id="1869313"/>
    <lineage>
        <taxon>Bacteria</taxon>
        <taxon>Pseudomonadati</taxon>
        <taxon>Pseudomonadota</taxon>
        <taxon>Gammaproteobacteria</taxon>
        <taxon>Enterobacterales</taxon>
        <taxon>Erwiniaceae</taxon>
        <taxon>Pantoea</taxon>
    </lineage>
</organism>
<keyword evidence="3" id="KW-1185">Reference proteome</keyword>
<keyword evidence="1" id="KW-1133">Transmembrane helix</keyword>
<evidence type="ECO:0000256" key="1">
    <source>
        <dbReference type="SAM" id="Phobius"/>
    </source>
</evidence>
<feature type="transmembrane region" description="Helical" evidence="1">
    <location>
        <begin position="139"/>
        <end position="162"/>
    </location>
</feature>
<gene>
    <name evidence="2" type="primary">bcsG</name>
    <name evidence="2" type="ORF">BBB56_11420</name>
</gene>
<dbReference type="RefSeq" id="WP_123801068.1">
    <property type="nucleotide sequence ID" value="NZ_RMVG01000007.1"/>
</dbReference>
<name>A0A3N4PBF7_9GAMM</name>
<evidence type="ECO:0000313" key="3">
    <source>
        <dbReference type="Proteomes" id="UP000281332"/>
    </source>
</evidence>
<protein>
    <submittedName>
        <fullName evidence="2">Cellulose biosynthesis protein BcsG</fullName>
    </submittedName>
</protein>
<sequence length="555" mass="61657">MNNDQPTSAHSSRLWSYWRGLGGWNYYFLLKFGLLWYGYLNFHALSNLIFLAWLLFPLPSPRLHRLRNWISIPIGFGLFWHDTWLPGLESILSQGDQVAGFSGAYLLDLVNRFINWQMIGAAFVLLVLYLFVSQWIRVTVLVSLMLIWLNVLTIAGPAMSLLPTKAATPEVVLNQTPAAGQAQPASAPDGLDQSAPPTSANLTAWLNRFYDSERKRVTVFPDSLPADSQPFDILVINICSLAWTDMDASQLRSHPLWQHFDIVLNNYNSATGYSGPAGIRLLRASCGQTSHSDLYKPADARCYLFDNLAKLGFKQQLMMDHTGVFGDYLKELRADGNIQAPLMSQAGIAPELTSFDGSPVFNDAQLMQRWLDDRSKSSDARSATFYNLIPLHDGTRELGSTKTAPWKPRAQLLFDQLDAFLTNLEKSGRRVMVLVVPEHGAALQGDKMQMSGLRDIPSPGITHVPVGIKFVGMKAPHQGQPLTIDAPTSLLAISELVSRVVDGQVFNAPNVNMSVLADKLPQTPVVSENDNAVVMMYQGKPWIRLNGGDWVAYPQ</sequence>
<comment type="caution">
    <text evidence="2">The sequence shown here is derived from an EMBL/GenBank/DDBJ whole genome shotgun (WGS) entry which is preliminary data.</text>
</comment>
<evidence type="ECO:0000313" key="2">
    <source>
        <dbReference type="EMBL" id="RPE01050.1"/>
    </source>
</evidence>
<feature type="transmembrane region" description="Helical" evidence="1">
    <location>
        <begin position="113"/>
        <end position="132"/>
    </location>
</feature>
<dbReference type="Proteomes" id="UP000281332">
    <property type="component" value="Unassembled WGS sequence"/>
</dbReference>
<keyword evidence="1" id="KW-0812">Transmembrane</keyword>
<dbReference type="OrthoDB" id="6965261at2"/>
<reference evidence="2 3" key="1">
    <citation type="submission" date="2018-11" db="EMBL/GenBank/DDBJ databases">
        <title>Whole genome sequencing of Pantoea sp. RIT388.</title>
        <authorList>
            <person name="Gan H.M."/>
            <person name="Hudson A.O."/>
        </authorList>
    </citation>
    <scope>NUCLEOTIDE SEQUENCE [LARGE SCALE GENOMIC DNA]</scope>
    <source>
        <strain evidence="2 3">RIT388</strain>
    </source>
</reference>
<dbReference type="InterPro" id="IPR017744">
    <property type="entry name" value="BcsG"/>
</dbReference>
<proteinExistence type="predicted"/>
<dbReference type="EMBL" id="RMVG01000007">
    <property type="protein sequence ID" value="RPE01050.1"/>
    <property type="molecule type" value="Genomic_DNA"/>
</dbReference>
<dbReference type="NCBIfam" id="TIGR03368">
    <property type="entry name" value="cellulose_yhjU"/>
    <property type="match status" value="1"/>
</dbReference>